<dbReference type="InterPro" id="IPR045058">
    <property type="entry name" value="GIMA/IAN/Toc"/>
</dbReference>
<protein>
    <submittedName>
        <fullName evidence="6">GTPase IMAP family member 8-like</fullName>
    </submittedName>
</protein>
<comment type="caution">
    <text evidence="6">The sequence shown here is derived from an EMBL/GenBank/DDBJ whole genome shotgun (WGS) entry which is preliminary data.</text>
</comment>
<dbReference type="InterPro" id="IPR006703">
    <property type="entry name" value="G_AIG1"/>
</dbReference>
<dbReference type="InterPro" id="IPR027417">
    <property type="entry name" value="P-loop_NTPase"/>
</dbReference>
<dbReference type="CDD" id="cd01852">
    <property type="entry name" value="AIG1"/>
    <property type="match status" value="1"/>
</dbReference>
<dbReference type="PROSITE" id="PS51720">
    <property type="entry name" value="G_AIG1"/>
    <property type="match status" value="2"/>
</dbReference>
<keyword evidence="2" id="KW-0547">Nucleotide-binding</keyword>
<dbReference type="GO" id="GO:0005525">
    <property type="term" value="F:GTP binding"/>
    <property type="evidence" value="ECO:0007669"/>
    <property type="project" value="UniProtKB-KW"/>
</dbReference>
<proteinExistence type="inferred from homology"/>
<feature type="region of interest" description="Disordered" evidence="4">
    <location>
        <begin position="681"/>
        <end position="764"/>
    </location>
</feature>
<feature type="region of interest" description="Disordered" evidence="4">
    <location>
        <begin position="796"/>
        <end position="897"/>
    </location>
</feature>
<dbReference type="FunFam" id="3.40.50.300:FF:000366">
    <property type="entry name" value="GTPase, IMAP family member 2"/>
    <property type="match status" value="1"/>
</dbReference>
<sequence>METTTSDDDLKSQRSSRRRRSSSPGHIRPDFSTLRIVLVGKSEEKKTKFGNFITGKGGFHSQKNPSCGEWKGKSLTVVKTSDIFSQSEQTVREEVKRFMYLCLPGPNVLLLLVKPSEFNENDKERLKFILSLFGRDAFKHSMVIITHKENKTSFSVNQLIEDCGGRYYYMFKGDHKRLMMMIENIVHQNRETFLTFTEETRRPKSLNLVLCGRRGAEKTSAAKAILGQTELYSVSSSSECVKHQGEVCGCWVSLVELPALYGEPQEAVMEESFRCISLCDPEGVHAFILVLPVGPLTDEDKGELKTIQNMFSSRVNEFTMILFTVESDPTAPAVDDFLKETKEIRELCQSCGGRYVVLNIKNKQQISEVLDSVEKMKQSENKPCCYTTETFAHAQMDKVIQLQSELEKLKKKKITGDDEKQSSECLRIVLLGKTGSGKSSTGNTILGREEFKAKLSQTSVTKQCQKAQSEVDGRCVVVVDTLGLFDTTLSHEEVKEEMVKCISLLAPGPHVFLLVLQIGRFTPEEKETVKLIKEAFGKNSETFTIILFTRGDALEAEKQSIEEFIKDGCDDSFKKLIADCGGRCHVFNNQDKQNHTQVSELMNKIDSMVKKNGGSCFTNEMLEEAEAAIKKEVEKILKEKEEEIKREREELKRKYEEEMEATKRQIEKQRAEIEQERELREKQLQEKEENIQKEREERKKEQEKREEEDKKRREQEEIQRQEWEQELVALEKKMKSESEEKEIIDKKLMESREEMKKEREDWEKKQKEMWEKRKQEDEQRRQEEKRRIEKLQEEYEQEMKEKFQKEQEQRKKEQEKREEEDKKRREQEEIQRQEWEQKLAALEKNIKSESKEKEFIDKKLMESREEIRKERENWEKTQKEMWEKRKQEDEQRRQEEERRIKKLLEDYEQEMKEKIQKEREERKKEREQREEEDKKRREQEEIQQQEREQKLTALEKKIKSESEEKEMINKKLMESREEMKKEREDWEKTQKEMCEKRKQEDEQRRQEEQRRIKKLQEEYEQERKEYVKKRKEEDRVRMDKEEEERKELEEKYNKKLENVKKTNEDEARKKAEEFNEYKEKKMKEFEAQKKDHEVELKDKDTQYDVLKAETHKQYDLLQALKANNEKEKREKYQREISDLVKSVTKKKGNLKKIRNLLERQEKEMARVKNEGEKDNLQKIHEVQVSDLIQKLVNDDPKCSIS</sequence>
<keyword evidence="3" id="KW-0342">GTP-binding</keyword>
<feature type="compositionally biased region" description="Basic and acidic residues" evidence="4">
    <location>
        <begin position="796"/>
        <end position="837"/>
    </location>
</feature>
<dbReference type="Gene3D" id="3.40.50.300">
    <property type="entry name" value="P-loop containing nucleotide triphosphate hydrolases"/>
    <property type="match status" value="3"/>
</dbReference>
<evidence type="ECO:0000313" key="7">
    <source>
        <dbReference type="Proteomes" id="UP001314229"/>
    </source>
</evidence>
<dbReference type="PANTHER" id="PTHR10903">
    <property type="entry name" value="GTPASE, IMAP FAMILY MEMBER-RELATED"/>
    <property type="match status" value="1"/>
</dbReference>
<dbReference type="SUPFAM" id="SSF52540">
    <property type="entry name" value="P-loop containing nucleoside triphosphate hydrolases"/>
    <property type="match status" value="3"/>
</dbReference>
<evidence type="ECO:0000256" key="1">
    <source>
        <dbReference type="ARBA" id="ARBA00008535"/>
    </source>
</evidence>
<gene>
    <name evidence="6" type="ORF">FSCOSCO3_A027043</name>
</gene>
<dbReference type="AlphaFoldDB" id="A0AAV1Q8P2"/>
<evidence type="ECO:0000256" key="2">
    <source>
        <dbReference type="ARBA" id="ARBA00022741"/>
    </source>
</evidence>
<dbReference type="EMBL" id="CAWUFR010000627">
    <property type="protein sequence ID" value="CAK6979918.1"/>
    <property type="molecule type" value="Genomic_DNA"/>
</dbReference>
<accession>A0AAV1Q8P2</accession>
<organism evidence="6 7">
    <name type="scientific">Scomber scombrus</name>
    <name type="common">Atlantic mackerel</name>
    <name type="synonym">Scomber vernalis</name>
    <dbReference type="NCBI Taxonomy" id="13677"/>
    <lineage>
        <taxon>Eukaryota</taxon>
        <taxon>Metazoa</taxon>
        <taxon>Chordata</taxon>
        <taxon>Craniata</taxon>
        <taxon>Vertebrata</taxon>
        <taxon>Euteleostomi</taxon>
        <taxon>Actinopterygii</taxon>
        <taxon>Neopterygii</taxon>
        <taxon>Teleostei</taxon>
        <taxon>Neoteleostei</taxon>
        <taxon>Acanthomorphata</taxon>
        <taxon>Pelagiaria</taxon>
        <taxon>Scombriformes</taxon>
        <taxon>Scombridae</taxon>
        <taxon>Scomber</taxon>
    </lineage>
</organism>
<feature type="region of interest" description="Disordered" evidence="4">
    <location>
        <begin position="911"/>
        <end position="1049"/>
    </location>
</feature>
<feature type="compositionally biased region" description="Basic and acidic residues" evidence="4">
    <location>
        <begin position="844"/>
        <end position="897"/>
    </location>
</feature>
<keyword evidence="7" id="KW-1185">Reference proteome</keyword>
<feature type="region of interest" description="Disordered" evidence="4">
    <location>
        <begin position="1"/>
        <end position="29"/>
    </location>
</feature>
<feature type="domain" description="AIG1-type G" evidence="5">
    <location>
        <begin position="423"/>
        <end position="626"/>
    </location>
</feature>
<feature type="domain" description="AIG1-type G" evidence="5">
    <location>
        <begin position="203"/>
        <end position="395"/>
    </location>
</feature>
<evidence type="ECO:0000313" key="6">
    <source>
        <dbReference type="EMBL" id="CAK6979918.1"/>
    </source>
</evidence>
<dbReference type="Pfam" id="PF04548">
    <property type="entry name" value="AIG1"/>
    <property type="match status" value="3"/>
</dbReference>
<comment type="similarity">
    <text evidence="1">Belongs to the TRAFAC class TrmE-Era-EngA-EngB-Septin-like GTPase superfamily. AIG1/Toc34/Toc159-like paraseptin GTPase family. IAN subfamily.</text>
</comment>
<evidence type="ECO:0000256" key="3">
    <source>
        <dbReference type="ARBA" id="ARBA00023134"/>
    </source>
</evidence>
<evidence type="ECO:0000256" key="4">
    <source>
        <dbReference type="SAM" id="MobiDB-lite"/>
    </source>
</evidence>
<reference evidence="6 7" key="1">
    <citation type="submission" date="2024-01" db="EMBL/GenBank/DDBJ databases">
        <authorList>
            <person name="Alioto T."/>
            <person name="Alioto T."/>
            <person name="Gomez Garrido J."/>
        </authorList>
    </citation>
    <scope>NUCLEOTIDE SEQUENCE [LARGE SCALE GENOMIC DNA]</scope>
</reference>
<dbReference type="PANTHER" id="PTHR10903:SF188">
    <property type="entry name" value="GTPASE IMAP FAMILY MEMBER 2-LIKE-RELATED"/>
    <property type="match status" value="1"/>
</dbReference>
<dbReference type="Proteomes" id="UP001314229">
    <property type="component" value="Unassembled WGS sequence"/>
</dbReference>
<evidence type="ECO:0000259" key="5">
    <source>
        <dbReference type="PROSITE" id="PS51720"/>
    </source>
</evidence>
<name>A0AAV1Q8P2_SCOSC</name>